<evidence type="ECO:0000256" key="1">
    <source>
        <dbReference type="SAM" id="MobiDB-lite"/>
    </source>
</evidence>
<evidence type="ECO:0000313" key="2">
    <source>
        <dbReference type="EMBL" id="GAA2203525.1"/>
    </source>
</evidence>
<proteinExistence type="predicted"/>
<gene>
    <name evidence="2" type="ORF">GCM10009849_36260</name>
</gene>
<protein>
    <submittedName>
        <fullName evidence="2">Uncharacterized protein</fullName>
    </submittedName>
</protein>
<dbReference type="EMBL" id="BAAAQW010000014">
    <property type="protein sequence ID" value="GAA2203525.1"/>
    <property type="molecule type" value="Genomic_DNA"/>
</dbReference>
<evidence type="ECO:0000313" key="3">
    <source>
        <dbReference type="Proteomes" id="UP001500432"/>
    </source>
</evidence>
<accession>A0ABN3C4B2</accession>
<feature type="region of interest" description="Disordered" evidence="1">
    <location>
        <begin position="34"/>
        <end position="56"/>
    </location>
</feature>
<organism evidence="2 3">
    <name type="scientific">Sinomonas flava</name>
    <dbReference type="NCBI Taxonomy" id="496857"/>
    <lineage>
        <taxon>Bacteria</taxon>
        <taxon>Bacillati</taxon>
        <taxon>Actinomycetota</taxon>
        <taxon>Actinomycetes</taxon>
        <taxon>Micrococcales</taxon>
        <taxon>Micrococcaceae</taxon>
        <taxon>Sinomonas</taxon>
    </lineage>
</organism>
<reference evidence="2 3" key="1">
    <citation type="journal article" date="2019" name="Int. J. Syst. Evol. Microbiol.">
        <title>The Global Catalogue of Microorganisms (GCM) 10K type strain sequencing project: providing services to taxonomists for standard genome sequencing and annotation.</title>
        <authorList>
            <consortium name="The Broad Institute Genomics Platform"/>
            <consortium name="The Broad Institute Genome Sequencing Center for Infectious Disease"/>
            <person name="Wu L."/>
            <person name="Ma J."/>
        </authorList>
    </citation>
    <scope>NUCLEOTIDE SEQUENCE [LARGE SCALE GENOMIC DNA]</scope>
    <source>
        <strain evidence="2 3">JCM 16034</strain>
    </source>
</reference>
<name>A0ABN3C4B2_9MICC</name>
<keyword evidence="3" id="KW-1185">Reference proteome</keyword>
<sequence length="56" mass="6150">MKRWWTETKVPITTGATTAKVEANNTAIKIIKRPDAASATQTTTRRVSRPGAPLKQ</sequence>
<dbReference type="Proteomes" id="UP001500432">
    <property type="component" value="Unassembled WGS sequence"/>
</dbReference>
<comment type="caution">
    <text evidence="2">The sequence shown here is derived from an EMBL/GenBank/DDBJ whole genome shotgun (WGS) entry which is preliminary data.</text>
</comment>